<dbReference type="SUPFAM" id="SSF46689">
    <property type="entry name" value="Homeodomain-like"/>
    <property type="match status" value="1"/>
</dbReference>
<dbReference type="InterPro" id="IPR009057">
    <property type="entry name" value="Homeodomain-like_sf"/>
</dbReference>
<proteinExistence type="predicted"/>
<dbReference type="EMBL" id="JBHSXS010000026">
    <property type="protein sequence ID" value="MFC6884324.1"/>
    <property type="molecule type" value="Genomic_DNA"/>
</dbReference>
<gene>
    <name evidence="8" type="ORF">ACFQKB_31515</name>
</gene>
<protein>
    <submittedName>
        <fullName evidence="8">TetR/AcrR family transcriptional regulator</fullName>
    </submittedName>
</protein>
<dbReference type="PROSITE" id="PS50977">
    <property type="entry name" value="HTH_TETR_2"/>
    <property type="match status" value="1"/>
</dbReference>
<accession>A0ABW2CRQ7</accession>
<organism evidence="8 9">
    <name type="scientific">Actinomadura yumaensis</name>
    <dbReference type="NCBI Taxonomy" id="111807"/>
    <lineage>
        <taxon>Bacteria</taxon>
        <taxon>Bacillati</taxon>
        <taxon>Actinomycetota</taxon>
        <taxon>Actinomycetes</taxon>
        <taxon>Streptosporangiales</taxon>
        <taxon>Thermomonosporaceae</taxon>
        <taxon>Actinomadura</taxon>
    </lineage>
</organism>
<feature type="compositionally biased region" description="Basic and acidic residues" evidence="6">
    <location>
        <begin position="27"/>
        <end position="41"/>
    </location>
</feature>
<evidence type="ECO:0000256" key="4">
    <source>
        <dbReference type="ARBA" id="ARBA00023163"/>
    </source>
</evidence>
<dbReference type="InterPro" id="IPR039538">
    <property type="entry name" value="BetI_C"/>
</dbReference>
<evidence type="ECO:0000256" key="3">
    <source>
        <dbReference type="ARBA" id="ARBA00023125"/>
    </source>
</evidence>
<feature type="DNA-binding region" description="H-T-H motif" evidence="5">
    <location>
        <begin position="100"/>
        <end position="119"/>
    </location>
</feature>
<dbReference type="Pfam" id="PF00440">
    <property type="entry name" value="TetR_N"/>
    <property type="match status" value="1"/>
</dbReference>
<keyword evidence="3 5" id="KW-0238">DNA-binding</keyword>
<evidence type="ECO:0000313" key="8">
    <source>
        <dbReference type="EMBL" id="MFC6884324.1"/>
    </source>
</evidence>
<comment type="caution">
    <text evidence="8">The sequence shown here is derived from an EMBL/GenBank/DDBJ whole genome shotgun (WGS) entry which is preliminary data.</text>
</comment>
<feature type="region of interest" description="Disordered" evidence="6">
    <location>
        <begin position="1"/>
        <end position="61"/>
    </location>
</feature>
<reference evidence="9" key="1">
    <citation type="journal article" date="2019" name="Int. J. Syst. Evol. Microbiol.">
        <title>The Global Catalogue of Microorganisms (GCM) 10K type strain sequencing project: providing services to taxonomists for standard genome sequencing and annotation.</title>
        <authorList>
            <consortium name="The Broad Institute Genomics Platform"/>
            <consortium name="The Broad Institute Genome Sequencing Center for Infectious Disease"/>
            <person name="Wu L."/>
            <person name="Ma J."/>
        </authorList>
    </citation>
    <scope>NUCLEOTIDE SEQUENCE [LARGE SCALE GENOMIC DNA]</scope>
    <source>
        <strain evidence="9">JCM 3369</strain>
    </source>
</reference>
<dbReference type="Pfam" id="PF13977">
    <property type="entry name" value="TetR_C_6"/>
    <property type="match status" value="1"/>
</dbReference>
<sequence>MIDAHDGQRPEGTGGSGPEDPLEAAEDQERTEAAARAEAARTEAAAQAEAQAREAAERAEAAARAEAQARVRRERRARTRDALLGAAQRLWAERGIHGASLDDVAAAAGMTKGAVYSNFAGKTDLLLALLDRHTRDHAGGEICDELHGEGTLDERYERAAQAYARRDAGEGARLHGMLMVEFWLYGMREPAVGARIADWYAERRTRLARALDTADGVEPLDRATLAVALDTGLALQHHLDPDRVPAALYSTGLRLLKPRPC</sequence>
<keyword evidence="2" id="KW-0805">Transcription regulation</keyword>
<keyword evidence="1" id="KW-0678">Repressor</keyword>
<feature type="compositionally biased region" description="Basic and acidic residues" evidence="6">
    <location>
        <begin position="51"/>
        <end position="61"/>
    </location>
</feature>
<evidence type="ECO:0000256" key="5">
    <source>
        <dbReference type="PROSITE-ProRule" id="PRU00335"/>
    </source>
</evidence>
<keyword evidence="4" id="KW-0804">Transcription</keyword>
<evidence type="ECO:0000256" key="6">
    <source>
        <dbReference type="SAM" id="MobiDB-lite"/>
    </source>
</evidence>
<evidence type="ECO:0000256" key="1">
    <source>
        <dbReference type="ARBA" id="ARBA00022491"/>
    </source>
</evidence>
<dbReference type="RefSeq" id="WP_160821879.1">
    <property type="nucleotide sequence ID" value="NZ_JBHSXE010000001.1"/>
</dbReference>
<dbReference type="InterPro" id="IPR001647">
    <property type="entry name" value="HTH_TetR"/>
</dbReference>
<dbReference type="PANTHER" id="PTHR47506:SF6">
    <property type="entry name" value="HTH-TYPE TRANSCRIPTIONAL REPRESSOR NEMR"/>
    <property type="match status" value="1"/>
</dbReference>
<dbReference type="Proteomes" id="UP001596380">
    <property type="component" value="Unassembled WGS sequence"/>
</dbReference>
<dbReference type="InterPro" id="IPR036271">
    <property type="entry name" value="Tet_transcr_reg_TetR-rel_C_sf"/>
</dbReference>
<dbReference type="PRINTS" id="PR00455">
    <property type="entry name" value="HTHTETR"/>
</dbReference>
<evidence type="ECO:0000313" key="9">
    <source>
        <dbReference type="Proteomes" id="UP001596380"/>
    </source>
</evidence>
<evidence type="ECO:0000259" key="7">
    <source>
        <dbReference type="PROSITE" id="PS50977"/>
    </source>
</evidence>
<dbReference type="Gene3D" id="1.10.357.10">
    <property type="entry name" value="Tetracycline Repressor, domain 2"/>
    <property type="match status" value="1"/>
</dbReference>
<evidence type="ECO:0000256" key="2">
    <source>
        <dbReference type="ARBA" id="ARBA00023015"/>
    </source>
</evidence>
<name>A0ABW2CRQ7_9ACTN</name>
<keyword evidence="9" id="KW-1185">Reference proteome</keyword>
<dbReference type="PANTHER" id="PTHR47506">
    <property type="entry name" value="TRANSCRIPTIONAL REGULATORY PROTEIN"/>
    <property type="match status" value="1"/>
</dbReference>
<dbReference type="SUPFAM" id="SSF48498">
    <property type="entry name" value="Tetracyclin repressor-like, C-terminal domain"/>
    <property type="match status" value="1"/>
</dbReference>
<feature type="domain" description="HTH tetR-type" evidence="7">
    <location>
        <begin position="77"/>
        <end position="137"/>
    </location>
</feature>